<keyword evidence="1 2" id="KW-0175">Coiled coil</keyword>
<dbReference type="GO" id="GO:0000724">
    <property type="term" value="P:double-strand break repair via homologous recombination"/>
    <property type="evidence" value="ECO:0007669"/>
    <property type="project" value="TreeGrafter"/>
</dbReference>
<dbReference type="GO" id="GO:0030915">
    <property type="term" value="C:Smc5-Smc6 complex"/>
    <property type="evidence" value="ECO:0007669"/>
    <property type="project" value="TreeGrafter"/>
</dbReference>
<feature type="coiled-coil region" evidence="2">
    <location>
        <begin position="86"/>
        <end position="113"/>
    </location>
</feature>
<organism evidence="3 4">
    <name type="scientific">Mucor lusitanicus CBS 277.49</name>
    <dbReference type="NCBI Taxonomy" id="747725"/>
    <lineage>
        <taxon>Eukaryota</taxon>
        <taxon>Fungi</taxon>
        <taxon>Fungi incertae sedis</taxon>
        <taxon>Mucoromycota</taxon>
        <taxon>Mucoromycotina</taxon>
        <taxon>Mucoromycetes</taxon>
        <taxon>Mucorales</taxon>
        <taxon>Mucorineae</taxon>
        <taxon>Mucoraceae</taxon>
        <taxon>Mucor</taxon>
    </lineage>
</organism>
<gene>
    <name evidence="3" type="ORF">MUCCIDRAFT_112761</name>
</gene>
<evidence type="ECO:0000313" key="4">
    <source>
        <dbReference type="Proteomes" id="UP000077051"/>
    </source>
</evidence>
<dbReference type="STRING" id="747725.A0A162QQ75"/>
<feature type="coiled-coil region" evidence="2">
    <location>
        <begin position="334"/>
        <end position="361"/>
    </location>
</feature>
<accession>A0A162QQ75</accession>
<dbReference type="GO" id="GO:0003697">
    <property type="term" value="F:single-stranded DNA binding"/>
    <property type="evidence" value="ECO:0007669"/>
    <property type="project" value="TreeGrafter"/>
</dbReference>
<dbReference type="OrthoDB" id="10254973at2759"/>
<evidence type="ECO:0000313" key="3">
    <source>
        <dbReference type="EMBL" id="OAD01319.1"/>
    </source>
</evidence>
<name>A0A162QQ75_MUCCL</name>
<reference evidence="3 4" key="1">
    <citation type="submission" date="2015-06" db="EMBL/GenBank/DDBJ databases">
        <title>Expansion of signal transduction pathways in fungi by whole-genome duplication.</title>
        <authorList>
            <consortium name="DOE Joint Genome Institute"/>
            <person name="Corrochano L.M."/>
            <person name="Kuo A."/>
            <person name="Marcet-Houben M."/>
            <person name="Polaino S."/>
            <person name="Salamov A."/>
            <person name="Villalobos J.M."/>
            <person name="Alvarez M.I."/>
            <person name="Avalos J."/>
            <person name="Benito E.P."/>
            <person name="Benoit I."/>
            <person name="Burger G."/>
            <person name="Camino L.P."/>
            <person name="Canovas D."/>
            <person name="Cerda-Olmedo E."/>
            <person name="Cheng J.-F."/>
            <person name="Dominguez A."/>
            <person name="Elias M."/>
            <person name="Eslava A.P."/>
            <person name="Glaser F."/>
            <person name="Grimwood J."/>
            <person name="Gutierrez G."/>
            <person name="Heitman J."/>
            <person name="Henrissat B."/>
            <person name="Iturriaga E.A."/>
            <person name="Lang B.F."/>
            <person name="Lavin J.L."/>
            <person name="Lee S."/>
            <person name="Li W."/>
            <person name="Lindquist E."/>
            <person name="Lopez-Garcia S."/>
            <person name="Luque E.M."/>
            <person name="Marcos A.T."/>
            <person name="Martin J."/>
            <person name="Mccluskey K."/>
            <person name="Medina H.R."/>
            <person name="Miralles-Duran A."/>
            <person name="Miyazaki A."/>
            <person name="Munoz-Torres E."/>
            <person name="Oguiza J.A."/>
            <person name="Ohm R."/>
            <person name="Olmedo M."/>
            <person name="Orejas M."/>
            <person name="Ortiz-Castellanos L."/>
            <person name="Pisabarro A.G."/>
            <person name="Rodriguez-Romero J."/>
            <person name="Ruiz-Herrera J."/>
            <person name="Ruiz-Vazquez R."/>
            <person name="Sanz C."/>
            <person name="Schackwitz W."/>
            <person name="Schmutz J."/>
            <person name="Shahriari M."/>
            <person name="Shelest E."/>
            <person name="Silva-Franco F."/>
            <person name="Soanes D."/>
            <person name="Syed K."/>
            <person name="Tagua V.G."/>
            <person name="Talbot N.J."/>
            <person name="Thon M."/>
            <person name="De Vries R.P."/>
            <person name="Wiebenga A."/>
            <person name="Yadav J.S."/>
            <person name="Braun E.L."/>
            <person name="Baker S."/>
            <person name="Garre V."/>
            <person name="Horwitz B."/>
            <person name="Torres-Martinez S."/>
            <person name="Idnurm A."/>
            <person name="Herrera-Estrella A."/>
            <person name="Gabaldon T."/>
            <person name="Grigoriev I.V."/>
        </authorList>
    </citation>
    <scope>NUCLEOTIDE SEQUENCE [LARGE SCALE GENOMIC DNA]</scope>
    <source>
        <strain evidence="3 4">CBS 277.49</strain>
    </source>
</reference>
<evidence type="ECO:0000256" key="2">
    <source>
        <dbReference type="SAM" id="Coils"/>
    </source>
</evidence>
<dbReference type="GO" id="GO:0005634">
    <property type="term" value="C:nucleus"/>
    <property type="evidence" value="ECO:0007669"/>
    <property type="project" value="TreeGrafter"/>
</dbReference>
<dbReference type="VEuPathDB" id="FungiDB:MUCCIDRAFT_112761"/>
<feature type="coiled-coil region" evidence="2">
    <location>
        <begin position="392"/>
        <end position="433"/>
    </location>
</feature>
<comment type="caution">
    <text evidence="3">The sequence shown here is derived from an EMBL/GenBank/DDBJ whole genome shotgun (WGS) entry which is preliminary data.</text>
</comment>
<evidence type="ECO:0000256" key="1">
    <source>
        <dbReference type="ARBA" id="ARBA00023054"/>
    </source>
</evidence>
<dbReference type="AlphaFoldDB" id="A0A162QQ75"/>
<dbReference type="PANTHER" id="PTHR45916:SF1">
    <property type="entry name" value="STRUCTURAL MAINTENANCE OF CHROMOSOMES PROTEIN 5"/>
    <property type="match status" value="1"/>
</dbReference>
<dbReference type="EMBL" id="AMYB01000006">
    <property type="protein sequence ID" value="OAD01319.1"/>
    <property type="molecule type" value="Genomic_DNA"/>
</dbReference>
<dbReference type="PANTHER" id="PTHR45916">
    <property type="entry name" value="STRUCTURAL MAINTENANCE OF CHROMOSOMES PROTEIN 5"/>
    <property type="match status" value="1"/>
</dbReference>
<proteinExistence type="predicted"/>
<keyword evidence="4" id="KW-1185">Reference proteome</keyword>
<dbReference type="Proteomes" id="UP000077051">
    <property type="component" value="Unassembled WGS sequence"/>
</dbReference>
<protein>
    <submittedName>
        <fullName evidence="3">Uncharacterized protein</fullName>
    </submittedName>
</protein>
<sequence length="456" mass="52506">MSLKEIVVYINSEPGSESYDPSKRYTQERNGADYAKFKASTIKNTEKLKAQEDESCRLQAIVDSYSSTKLELEDELHHLYLSFKRAIEAEKEKDALKQRKRKHRDEMAQKVAKEAVHVAKKVQLETQSKLKTEEILQLRVRNSVLKKKLLRTDPHVVKTFTWIQHNKDLFKGEVYNPALSPMTLKDNRYADQVEAIIGPANLTQFICEFEVDYKVLRTAINTLEYRVHIIWTDFSTEHDYSKTSLEAAELEPYRNMHRFVSDLIIAPTFVINTLCLQSNINNIPITLNPTADPSQIKLPSFAIGNDLYKIHTTSDNHHSGQSKMNILPSIYLQMGVCQRSIEDLQREIEDLQAKLIEESQAIPSDCSSVKESDISMSEEIDNPKKRSFDCLNEDAELNIQEIRERMAAVRKDIKEITTKLDAAKESLEKQNKETDDLVTSGEYFNTLRDFMASDIF</sequence>